<evidence type="ECO:0000256" key="10">
    <source>
        <dbReference type="PIRSR" id="PIRSR036497-1"/>
    </source>
</evidence>
<dbReference type="RefSeq" id="WP_076556821.1">
    <property type="nucleotide sequence ID" value="NZ_FTOC01000001.1"/>
</dbReference>
<dbReference type="GO" id="GO:0009086">
    <property type="term" value="P:methionine biosynthetic process"/>
    <property type="evidence" value="ECO:0007669"/>
    <property type="project" value="UniProtKB-KW"/>
</dbReference>
<dbReference type="PANTHER" id="PTHR43331:SF1">
    <property type="entry name" value="HOMOSERINE DEHYDROGENASE"/>
    <property type="match status" value="1"/>
</dbReference>
<proteinExistence type="inferred from homology"/>
<dbReference type="Pfam" id="PF00742">
    <property type="entry name" value="Homoserine_dh"/>
    <property type="match status" value="1"/>
</dbReference>
<dbReference type="UniPathway" id="UPA00050">
    <property type="reaction ID" value="UER00063"/>
</dbReference>
<evidence type="ECO:0000256" key="4">
    <source>
        <dbReference type="ARBA" id="ARBA00013213"/>
    </source>
</evidence>
<evidence type="ECO:0000256" key="9">
    <source>
        <dbReference type="ARBA" id="ARBA00048841"/>
    </source>
</evidence>
<dbReference type="Gene3D" id="3.30.360.10">
    <property type="entry name" value="Dihydrodipicolinate Reductase, domain 2"/>
    <property type="match status" value="1"/>
</dbReference>
<dbReference type="OrthoDB" id="9808167at2"/>
<evidence type="ECO:0000313" key="16">
    <source>
        <dbReference type="EMBL" id="SIS38304.1"/>
    </source>
</evidence>
<dbReference type="GO" id="GO:0009088">
    <property type="term" value="P:threonine biosynthetic process"/>
    <property type="evidence" value="ECO:0007669"/>
    <property type="project" value="UniProtKB-UniPathway"/>
</dbReference>
<keyword evidence="6 12" id="KW-0791">Threonine biosynthesis</keyword>
<feature type="binding site" evidence="11">
    <location>
        <position position="105"/>
    </location>
    <ligand>
        <name>NADPH</name>
        <dbReference type="ChEBI" id="CHEBI:57783"/>
    </ligand>
</feature>
<dbReference type="PROSITE" id="PS01042">
    <property type="entry name" value="HOMOSER_DHGENASE"/>
    <property type="match status" value="1"/>
</dbReference>
<evidence type="ECO:0000256" key="2">
    <source>
        <dbReference type="ARBA" id="ARBA00005062"/>
    </source>
</evidence>
<dbReference type="InterPro" id="IPR022697">
    <property type="entry name" value="HDH_short"/>
</dbReference>
<keyword evidence="12" id="KW-0028">Amino-acid biosynthesis</keyword>
<evidence type="ECO:0000259" key="15">
    <source>
        <dbReference type="Pfam" id="PF00742"/>
    </source>
</evidence>
<comment type="similarity">
    <text evidence="3 13">Belongs to the homoserine dehydrogenase family.</text>
</comment>
<feature type="binding site" evidence="11">
    <location>
        <position position="213"/>
    </location>
    <ligand>
        <name>L-homoserine</name>
        <dbReference type="ChEBI" id="CHEBI:57476"/>
    </ligand>
</feature>
<dbReference type="Gene3D" id="3.40.50.720">
    <property type="entry name" value="NAD(P)-binding Rossmann-like Domain"/>
    <property type="match status" value="1"/>
</dbReference>
<feature type="domain" description="Homoserine dehydrogenase catalytic" evidence="15">
    <location>
        <begin position="161"/>
        <end position="339"/>
    </location>
</feature>
<comment type="catalytic activity">
    <reaction evidence="9">
        <text>L-homoserine + NADP(+) = L-aspartate 4-semialdehyde + NADPH + H(+)</text>
        <dbReference type="Rhea" id="RHEA:15761"/>
        <dbReference type="ChEBI" id="CHEBI:15378"/>
        <dbReference type="ChEBI" id="CHEBI:57476"/>
        <dbReference type="ChEBI" id="CHEBI:57783"/>
        <dbReference type="ChEBI" id="CHEBI:58349"/>
        <dbReference type="ChEBI" id="CHEBI:537519"/>
        <dbReference type="EC" id="1.1.1.3"/>
    </reaction>
    <physiologicalReaction direction="right-to-left" evidence="9">
        <dbReference type="Rhea" id="RHEA:15763"/>
    </physiologicalReaction>
</comment>
<dbReference type="SUPFAM" id="SSF55347">
    <property type="entry name" value="Glyceraldehyde-3-phosphate dehydrogenase-like, C-terminal domain"/>
    <property type="match status" value="1"/>
</dbReference>
<evidence type="ECO:0000256" key="1">
    <source>
        <dbReference type="ARBA" id="ARBA00005056"/>
    </source>
</evidence>
<protein>
    <recommendedName>
        <fullName evidence="5 12">Homoserine dehydrogenase</fullName>
        <ecNumber evidence="4 12">1.1.1.3</ecNumber>
    </recommendedName>
</protein>
<dbReference type="Proteomes" id="UP000187608">
    <property type="component" value="Unassembled WGS sequence"/>
</dbReference>
<accession>A0A1N7IMK8</accession>
<comment type="pathway">
    <text evidence="1 12">Amino-acid biosynthesis; L-threonine biosynthesis; L-threonine from L-aspartate: step 3/5.</text>
</comment>
<dbReference type="FunFam" id="3.30.360.10:FF:000005">
    <property type="entry name" value="Homoserine dehydrogenase"/>
    <property type="match status" value="1"/>
</dbReference>
<dbReference type="GO" id="GO:0004412">
    <property type="term" value="F:homoserine dehydrogenase activity"/>
    <property type="evidence" value="ECO:0007669"/>
    <property type="project" value="UniProtKB-EC"/>
</dbReference>
<dbReference type="SUPFAM" id="SSF51735">
    <property type="entry name" value="NAD(P)-binding Rossmann-fold domains"/>
    <property type="match status" value="1"/>
</dbReference>
<reference evidence="17" key="1">
    <citation type="submission" date="2017-01" db="EMBL/GenBank/DDBJ databases">
        <authorList>
            <person name="Varghese N."/>
            <person name="Submissions S."/>
        </authorList>
    </citation>
    <scope>NUCLEOTIDE SEQUENCE [LARGE SCALE GENOMIC DNA]</scope>
    <source>
        <strain evidence="17">DSM 23127</strain>
    </source>
</reference>
<dbReference type="Pfam" id="PF00208">
    <property type="entry name" value="ELFV_dehydrog"/>
    <property type="match status" value="1"/>
</dbReference>
<dbReference type="STRING" id="570947.SAMN05421687_101571"/>
<feature type="binding site" evidence="11">
    <location>
        <position position="129"/>
    </location>
    <ligand>
        <name>NADPH</name>
        <dbReference type="ChEBI" id="CHEBI:57783"/>
    </ligand>
</feature>
<keyword evidence="7 12" id="KW-0560">Oxidoreductase</keyword>
<dbReference type="AlphaFoldDB" id="A0A1N7IMK8"/>
<name>A0A1N7IMK8_9BACI</name>
<comment type="pathway">
    <text evidence="2 12">Amino-acid biosynthesis; L-methionine biosynthesis via de novo pathway; L-homoserine from L-aspartate: step 3/3.</text>
</comment>
<evidence type="ECO:0000313" key="17">
    <source>
        <dbReference type="Proteomes" id="UP000187608"/>
    </source>
</evidence>
<keyword evidence="17" id="KW-1185">Reference proteome</keyword>
<evidence type="ECO:0000259" key="14">
    <source>
        <dbReference type="Pfam" id="PF00208"/>
    </source>
</evidence>
<dbReference type="EMBL" id="FTOC01000001">
    <property type="protein sequence ID" value="SIS38304.1"/>
    <property type="molecule type" value="Genomic_DNA"/>
</dbReference>
<dbReference type="NCBIfam" id="NF004912">
    <property type="entry name" value="PRK06270.1"/>
    <property type="match status" value="1"/>
</dbReference>
<evidence type="ECO:0000256" key="13">
    <source>
        <dbReference type="RuleBase" id="RU004171"/>
    </source>
</evidence>
<evidence type="ECO:0000256" key="12">
    <source>
        <dbReference type="RuleBase" id="RU000579"/>
    </source>
</evidence>
<dbReference type="EC" id="1.1.1.3" evidence="4 12"/>
<dbReference type="InterPro" id="IPR006096">
    <property type="entry name" value="Glu/Leu/Phe/Val/Trp_DH_C"/>
</dbReference>
<dbReference type="InterPro" id="IPR019811">
    <property type="entry name" value="HDH_CS"/>
</dbReference>
<evidence type="ECO:0000256" key="8">
    <source>
        <dbReference type="ARBA" id="ARBA00023053"/>
    </source>
</evidence>
<dbReference type="NCBIfam" id="NF004976">
    <property type="entry name" value="PRK06349.1"/>
    <property type="match status" value="1"/>
</dbReference>
<keyword evidence="12" id="KW-0486">Methionine biosynthesis</keyword>
<dbReference type="FunFam" id="3.40.50.720:FF:000554">
    <property type="entry name" value="Homoserine dehydrogenase"/>
    <property type="match status" value="1"/>
</dbReference>
<evidence type="ECO:0000256" key="11">
    <source>
        <dbReference type="PIRSR" id="PIRSR036497-2"/>
    </source>
</evidence>
<feature type="binding site" evidence="11">
    <location>
        <begin position="8"/>
        <end position="13"/>
    </location>
    <ligand>
        <name>NADP(+)</name>
        <dbReference type="ChEBI" id="CHEBI:58349"/>
    </ligand>
</feature>
<dbReference type="PIRSF" id="PIRSF036497">
    <property type="entry name" value="HDH_short"/>
    <property type="match status" value="1"/>
</dbReference>
<keyword evidence="8" id="KW-0915">Sodium</keyword>
<keyword evidence="11 12" id="KW-0521">NADP</keyword>
<sequence>MTNIAMVGFGGVGQALVEILEEKENNLRNQYGLESKVVAVADLMKGSIYDKNGLDVKKLLECVKQDGTVETYPDQPGVVKGLSSIDTIETTNADVIVEVTFTDVTTGEPAITHCKRAFASKKSVITTNKGPIALAYKELNQMAKDNGVFFGFEGTVMSGTPALRMPEETLAGNEITKISGILNGTTNYILTEMEKGKSYEEALAQAQSNGYAEADPTNDVEGYDARYKVAILANYLMGEPLDYKDVVCKGISDMKMEDIQQATDNGEKWKLIGKVERNEDGSVTGEVGPEKVTEDHPLAGVKGATNAILYECDLLGPVLLTGAGAGRKETGFSLLIDLIHYQKERKLQTS</sequence>
<gene>
    <name evidence="16" type="ORF">SAMN05421687_101571</name>
</gene>
<dbReference type="InterPro" id="IPR036291">
    <property type="entry name" value="NAD(P)-bd_dom_sf"/>
</dbReference>
<dbReference type="InterPro" id="IPR001342">
    <property type="entry name" value="HDH_cat"/>
</dbReference>
<feature type="domain" description="Glutamate/phenylalanine/leucine/valine/L-tryptophan dehydrogenase C-terminal" evidence="14">
    <location>
        <begin position="4"/>
        <end position="97"/>
    </location>
</feature>
<organism evidence="16 17">
    <name type="scientific">Salimicrobium flavidum</name>
    <dbReference type="NCBI Taxonomy" id="570947"/>
    <lineage>
        <taxon>Bacteria</taxon>
        <taxon>Bacillati</taxon>
        <taxon>Bacillota</taxon>
        <taxon>Bacilli</taxon>
        <taxon>Bacillales</taxon>
        <taxon>Bacillaceae</taxon>
        <taxon>Salimicrobium</taxon>
    </lineage>
</organism>
<evidence type="ECO:0000256" key="3">
    <source>
        <dbReference type="ARBA" id="ARBA00006753"/>
    </source>
</evidence>
<dbReference type="PANTHER" id="PTHR43331">
    <property type="entry name" value="HOMOSERINE DEHYDROGENASE"/>
    <property type="match status" value="1"/>
</dbReference>
<feature type="active site" description="Proton donor" evidence="10">
    <location>
        <position position="228"/>
    </location>
</feature>
<evidence type="ECO:0000256" key="6">
    <source>
        <dbReference type="ARBA" id="ARBA00022697"/>
    </source>
</evidence>
<evidence type="ECO:0000256" key="7">
    <source>
        <dbReference type="ARBA" id="ARBA00023002"/>
    </source>
</evidence>
<evidence type="ECO:0000256" key="5">
    <source>
        <dbReference type="ARBA" id="ARBA00013376"/>
    </source>
</evidence>
<dbReference type="UniPathway" id="UPA00051">
    <property type="reaction ID" value="UER00465"/>
</dbReference>